<name>A0A377FYC4_9BACL</name>
<dbReference type="CDD" id="cd10283">
    <property type="entry name" value="MnuA_DNase1-like"/>
    <property type="match status" value="1"/>
</dbReference>
<dbReference type="InterPro" id="IPR036691">
    <property type="entry name" value="Endo/exonu/phosph_ase_sf"/>
</dbReference>
<evidence type="ECO:0000256" key="1">
    <source>
        <dbReference type="SAM" id="SignalP"/>
    </source>
</evidence>
<dbReference type="SUPFAM" id="SSF56219">
    <property type="entry name" value="DNase I-like"/>
    <property type="match status" value="1"/>
</dbReference>
<feature type="domain" description="LTD" evidence="2">
    <location>
        <begin position="27"/>
        <end position="147"/>
    </location>
</feature>
<keyword evidence="1" id="KW-0732">Signal</keyword>
<proteinExistence type="predicted"/>
<dbReference type="CDD" id="cd04486">
    <property type="entry name" value="YhcR_OBF_like"/>
    <property type="match status" value="1"/>
</dbReference>
<dbReference type="InterPro" id="IPR001322">
    <property type="entry name" value="Lamin_tail_dom"/>
</dbReference>
<dbReference type="SUPFAM" id="SSF74853">
    <property type="entry name" value="Lamin A/C globular tail domain"/>
    <property type="match status" value="1"/>
</dbReference>
<dbReference type="InterPro" id="IPR005135">
    <property type="entry name" value="Endo/exonuclease/phosphatase"/>
</dbReference>
<protein>
    <submittedName>
        <fullName evidence="3">Predicted RNA-binding protein, contains TRAM domain</fullName>
    </submittedName>
</protein>
<dbReference type="InterPro" id="IPR036415">
    <property type="entry name" value="Lamin_tail_dom_sf"/>
</dbReference>
<feature type="signal peptide" evidence="1">
    <location>
        <begin position="1"/>
        <end position="30"/>
    </location>
</feature>
<dbReference type="PANTHER" id="PTHR42834">
    <property type="entry name" value="ENDONUCLEASE/EXONUCLEASE/PHOSPHATASE FAMILY PROTEIN (AFU_ORTHOLOGUE AFUA_3G09210)"/>
    <property type="match status" value="1"/>
</dbReference>
<sequence length="1172" mass="125851">MGNHPKRSFKKMTGLALSAGLIASSLTPIAANVQAEGLNATDLFISEYVEGSSNNKAIELFNGTSSVINLADYKLELYTNGSATVGTTLNLTGTLQPGATYVIVNGSASDALKAKANVTSGVTNFNGDDALVLKKGSTVLDVFGQVGFRPSPKWGTTVSSVDQTLVRKDTVTTGDTNGSDAFEPADEWNGLPIDTFTNLGSHTFQGVVYGDGGTIEEPPAPATPISISDARTKADGATVTVKGVVTAKLANTISIQDETGGLSIRPTSLAVNVGDEIVVTGALGSYRELLQLNNAVVVSKQTTTVPAPQVLTGEQINEDVESELVTVKNVTLSGSGQNLTATDGTKEFVVRDERGILDLQTDVNYSSITGIVQQFDNTYQIIPRSAADTVIDNSVLRPAIATPGAGTFIGPQDVTLATTTADAEIYYTLDGSDPKVNGTRYTAPIRIESSKTLKTAVKSNDTFSAVTTYDYKITDKIRIHNIQGASHTSPMNGQTVEGVEGIVTYSFVSNGTTYYYIQTPDMEADQDPRTSEAIVLYGGRSIPGIQVGDLVSVKGLVSEYAIEGYSDRQQTDMKMTQIDTRNGKVDVLKSGVKLPTPVKIDESNLPTEFIDSDALAIFNPDKDAIDFWESLEGMRVETGNLKSVAPQQYGDLVTVLESAPTETFNGGILLKKDDANAERIQFRLEPNVEAREFDVATGDLFNGPIVGVVGYSFGNYKIQVGLDEMKSAFVKGDAKRETTFIQAEEDKLTIASYNLENFSNNVKETSDDKALKLAKAFVEELNSPDIIGVTEVQDNNGQSTGDAAADQSYQRLIDNIVAVGGKTYKYVNIDPENNKDGGAPNANIRVGFLYDQERVSLTEGAPEGDATTAVGYENGKLTHNPGRIDPLNPAFNSSRKPLAAQFDFQGENVIVIANHWNSKGGDTGFFGSQQPVVLGSEVQRKKIAQIVHDFVADVKADNPDANVVALGDFNDFEFSDAMQIFKGDLMTNMVEKVPAVDRYSYIYQGNSQVLDHILVSNRLAASTEIDMIHVNADFTEMSGRASDHDPVLVQIDLKPEPETPEVELKRYTVENHPAARLVLQDDYIGVTIGKGTNFKNGIFVRGVHTELTGDPLKNIVVQVKPKEAGAIIDFKGATVKEVIVDGTNLAEIRGAENVKRITYTKGASAKTVVITK</sequence>
<dbReference type="Proteomes" id="UP000254060">
    <property type="component" value="Unassembled WGS sequence"/>
</dbReference>
<dbReference type="STRING" id="1397694.GCA_000702585_00414"/>
<dbReference type="Pfam" id="PF18942">
    <property type="entry name" value="DUF5689"/>
    <property type="match status" value="1"/>
</dbReference>
<dbReference type="AlphaFoldDB" id="A0A377FYC4"/>
<dbReference type="InterPro" id="IPR059177">
    <property type="entry name" value="GH29D-like_dom"/>
</dbReference>
<reference evidence="3 4" key="1">
    <citation type="submission" date="2018-06" db="EMBL/GenBank/DDBJ databases">
        <authorList>
            <consortium name="Pathogen Informatics"/>
            <person name="Doyle S."/>
        </authorList>
    </citation>
    <scope>NUCLEOTIDE SEQUENCE [LARGE SCALE GENOMIC DNA]</scope>
    <source>
        <strain evidence="3 4">NCTC13163</strain>
    </source>
</reference>
<dbReference type="Pfam" id="PF13290">
    <property type="entry name" value="CHB_HEX_C_1"/>
    <property type="match status" value="1"/>
</dbReference>
<dbReference type="EMBL" id="UGGP01000001">
    <property type="protein sequence ID" value="STO09554.1"/>
    <property type="molecule type" value="Genomic_DNA"/>
</dbReference>
<dbReference type="PANTHER" id="PTHR42834:SF1">
    <property type="entry name" value="ENDONUCLEASE_EXONUCLEASE_PHOSPHATASE FAMILY PROTEIN (AFU_ORTHOLOGUE AFUA_3G09210)"/>
    <property type="match status" value="1"/>
</dbReference>
<dbReference type="Pfam" id="PF19580">
    <property type="entry name" value="Exo_endo_phos_3"/>
    <property type="match status" value="1"/>
</dbReference>
<dbReference type="OrthoDB" id="9801679at2"/>
<gene>
    <name evidence="3" type="ORF">NCTC13163_02992</name>
</gene>
<evidence type="ECO:0000313" key="4">
    <source>
        <dbReference type="Proteomes" id="UP000254060"/>
    </source>
</evidence>
<feature type="chain" id="PRO_5039574073" evidence="1">
    <location>
        <begin position="31"/>
        <end position="1172"/>
    </location>
</feature>
<dbReference type="Gene3D" id="3.60.10.10">
    <property type="entry name" value="Endonuclease/exonuclease/phosphatase"/>
    <property type="match status" value="1"/>
</dbReference>
<dbReference type="PROSITE" id="PS51841">
    <property type="entry name" value="LTD"/>
    <property type="match status" value="1"/>
</dbReference>
<evidence type="ECO:0000313" key="3">
    <source>
        <dbReference type="EMBL" id="STO09554.1"/>
    </source>
</evidence>
<evidence type="ECO:0000259" key="2">
    <source>
        <dbReference type="PROSITE" id="PS51841"/>
    </source>
</evidence>
<dbReference type="GO" id="GO:0003824">
    <property type="term" value="F:catalytic activity"/>
    <property type="evidence" value="ECO:0007669"/>
    <property type="project" value="InterPro"/>
</dbReference>
<dbReference type="Pfam" id="PF00932">
    <property type="entry name" value="LTD"/>
    <property type="match status" value="1"/>
</dbReference>
<accession>A0A377FYC4</accession>
<organism evidence="3 4">
    <name type="scientific">Exiguobacterium aurantiacum</name>
    <dbReference type="NCBI Taxonomy" id="33987"/>
    <lineage>
        <taxon>Bacteria</taxon>
        <taxon>Bacillati</taxon>
        <taxon>Bacillota</taxon>
        <taxon>Bacilli</taxon>
        <taxon>Bacillales</taxon>
        <taxon>Bacillales Family XII. Incertae Sedis</taxon>
        <taxon>Exiguobacterium</taxon>
    </lineage>
</organism>
<dbReference type="InterPro" id="IPR043744">
    <property type="entry name" value="DUF5689"/>
</dbReference>